<gene>
    <name evidence="6" type="ORF">F3Y22_tig00112507pilonHSYRG00103</name>
</gene>
<evidence type="ECO:0000256" key="3">
    <source>
        <dbReference type="ARBA" id="ARBA00011266"/>
    </source>
</evidence>
<proteinExistence type="inferred from homology"/>
<dbReference type="GO" id="GO:0022625">
    <property type="term" value="C:cytosolic large ribosomal subunit"/>
    <property type="evidence" value="ECO:0007669"/>
    <property type="project" value="InterPro"/>
</dbReference>
<evidence type="ECO:0000313" key="6">
    <source>
        <dbReference type="EMBL" id="KAE8666153.1"/>
    </source>
</evidence>
<reference evidence="6" key="1">
    <citation type="submission" date="2019-09" db="EMBL/GenBank/DDBJ databases">
        <title>Draft genome information of white flower Hibiscus syriacus.</title>
        <authorList>
            <person name="Kim Y.-M."/>
        </authorList>
    </citation>
    <scope>NUCLEOTIDE SEQUENCE [LARGE SCALE GENOMIC DNA]</scope>
    <source>
        <strain evidence="6">YM2019G1</strain>
    </source>
</reference>
<dbReference type="Gene3D" id="1.10.10.1410">
    <property type="match status" value="1"/>
</dbReference>
<comment type="caution">
    <text evidence="6">The sequence shown here is derived from an EMBL/GenBank/DDBJ whole genome shotgun (WGS) entry which is preliminary data.</text>
</comment>
<comment type="similarity">
    <text evidence="2">Belongs to the eukaryotic ribosomal protein P1/P2 family.</text>
</comment>
<keyword evidence="5" id="KW-0687">Ribonucleoprotein</keyword>
<evidence type="ECO:0000313" key="7">
    <source>
        <dbReference type="Proteomes" id="UP000436088"/>
    </source>
</evidence>
<dbReference type="FunFam" id="1.10.10.1410:FF:000002">
    <property type="entry name" value="60S acidic ribosomal protein P2"/>
    <property type="match status" value="1"/>
</dbReference>
<keyword evidence="4 6" id="KW-0689">Ribosomal protein</keyword>
<name>A0A6A2WWJ0_HIBSY</name>
<evidence type="ECO:0000256" key="1">
    <source>
        <dbReference type="ARBA" id="ARBA00003362"/>
    </source>
</evidence>
<dbReference type="Pfam" id="PF00428">
    <property type="entry name" value="Ribosomal_60s"/>
    <property type="match status" value="1"/>
</dbReference>
<sequence>MKVVGAYLLALLGSNTFPSAEDINNILDSVGAEAEEERLQFLLSKVKGKDITELIASGREKFASVPHFVVGVVVLLLHQELLQLQLRPRKRKLRGRGVR</sequence>
<dbReference type="GO" id="GO:0002182">
    <property type="term" value="P:cytoplasmic translational elongation"/>
    <property type="evidence" value="ECO:0007669"/>
    <property type="project" value="InterPro"/>
</dbReference>
<dbReference type="InterPro" id="IPR044076">
    <property type="entry name" value="Ribosomal_P2"/>
</dbReference>
<dbReference type="Proteomes" id="UP000436088">
    <property type="component" value="Unassembled WGS sequence"/>
</dbReference>
<comment type="subunit">
    <text evidence="3">P1 and P2 exist as dimers at the large ribosomal subunit.</text>
</comment>
<dbReference type="CDD" id="cd05833">
    <property type="entry name" value="Ribosomal_P2"/>
    <property type="match status" value="1"/>
</dbReference>
<organism evidence="6 7">
    <name type="scientific">Hibiscus syriacus</name>
    <name type="common">Rose of Sharon</name>
    <dbReference type="NCBI Taxonomy" id="106335"/>
    <lineage>
        <taxon>Eukaryota</taxon>
        <taxon>Viridiplantae</taxon>
        <taxon>Streptophyta</taxon>
        <taxon>Embryophyta</taxon>
        <taxon>Tracheophyta</taxon>
        <taxon>Spermatophyta</taxon>
        <taxon>Magnoliopsida</taxon>
        <taxon>eudicotyledons</taxon>
        <taxon>Gunneridae</taxon>
        <taxon>Pentapetalae</taxon>
        <taxon>rosids</taxon>
        <taxon>malvids</taxon>
        <taxon>Malvales</taxon>
        <taxon>Malvaceae</taxon>
        <taxon>Malvoideae</taxon>
        <taxon>Hibiscus</taxon>
    </lineage>
</organism>
<keyword evidence="7" id="KW-1185">Reference proteome</keyword>
<evidence type="ECO:0000256" key="4">
    <source>
        <dbReference type="ARBA" id="ARBA00022980"/>
    </source>
</evidence>
<comment type="function">
    <text evidence="1">Plays an important role in the elongation step of protein synthesis.</text>
</comment>
<evidence type="ECO:0000256" key="2">
    <source>
        <dbReference type="ARBA" id="ARBA00005436"/>
    </source>
</evidence>
<accession>A0A6A2WWJ0</accession>
<dbReference type="PANTHER" id="PTHR21141">
    <property type="entry name" value="60S ACIDIC RIBOSOMAL PROTEIN FAMILY MEMBER"/>
    <property type="match status" value="1"/>
</dbReference>
<evidence type="ECO:0000256" key="5">
    <source>
        <dbReference type="ARBA" id="ARBA00023274"/>
    </source>
</evidence>
<dbReference type="GO" id="GO:0003735">
    <property type="term" value="F:structural constituent of ribosome"/>
    <property type="evidence" value="ECO:0007669"/>
    <property type="project" value="InterPro"/>
</dbReference>
<dbReference type="EMBL" id="VEPZ02001600">
    <property type="protein sequence ID" value="KAE8666153.1"/>
    <property type="molecule type" value="Genomic_DNA"/>
</dbReference>
<protein>
    <submittedName>
        <fullName evidence="6">60S acidic ribosomal protein P2</fullName>
    </submittedName>
</protein>
<dbReference type="PANTHER" id="PTHR21141:SF5">
    <property type="entry name" value="LARGE RIBOSOMAL SUBUNIT PROTEIN P2"/>
    <property type="match status" value="1"/>
</dbReference>
<dbReference type="AlphaFoldDB" id="A0A6A2WWJ0"/>
<dbReference type="InterPro" id="IPR038716">
    <property type="entry name" value="P1/P2_N_sf"/>
</dbReference>